<evidence type="ECO:0000313" key="2">
    <source>
        <dbReference type="RefSeq" id="XP_022086325.1"/>
    </source>
</evidence>
<reference evidence="2" key="1">
    <citation type="submission" date="2025-08" db="UniProtKB">
        <authorList>
            <consortium name="RefSeq"/>
        </authorList>
    </citation>
    <scope>IDENTIFICATION</scope>
</reference>
<name>A0A8B7Y202_ACAPL</name>
<dbReference type="PANTHER" id="PTHR14449">
    <property type="entry name" value="FANCONI ANEMIA GROUP F PROTEIN FANCF"/>
    <property type="match status" value="1"/>
</dbReference>
<accession>A0A8B7Y202</accession>
<keyword evidence="1" id="KW-1185">Reference proteome</keyword>
<dbReference type="AlphaFoldDB" id="A0A8B7Y202"/>
<sequence length="276" mass="31353">MNEIAKNVQTFLETLQNAGGEQVKQWNAEALQRAIQWAKYFEQVHKKLANKPQNIQQLNRVLHLIGHLPRAAVSQSEVTFESLGQSVRLLLRALLQNPHLGQDLHREVINQYILLDQDVMPDGSCASNSILKEENAASQRSQIFMQDVSRFAKAKAMRMHLLEMRSRLSSSLKEDLNIEGKSVHQVAMETDATVLQDHLMHHLTGSQSPQKTENYLNQRLHSVVKLPNGLETIETILTLPGDENEAASFKKCQQFVSLWISKNRQQYTNHGNMDTG</sequence>
<dbReference type="InterPro" id="IPR035428">
    <property type="entry name" value="FANCF"/>
</dbReference>
<dbReference type="PANTHER" id="PTHR14449:SF2">
    <property type="entry name" value="FANCONI ANEMIA GROUP F PROTEIN"/>
    <property type="match status" value="1"/>
</dbReference>
<dbReference type="OrthoDB" id="6429998at2759"/>
<evidence type="ECO:0000313" key="1">
    <source>
        <dbReference type="Proteomes" id="UP000694845"/>
    </source>
</evidence>
<proteinExistence type="predicted"/>
<dbReference type="GO" id="GO:0043240">
    <property type="term" value="C:Fanconi anaemia nuclear complex"/>
    <property type="evidence" value="ECO:0007669"/>
    <property type="project" value="InterPro"/>
</dbReference>
<dbReference type="RefSeq" id="XP_022086325.1">
    <property type="nucleotide sequence ID" value="XM_022230633.1"/>
</dbReference>
<dbReference type="GO" id="GO:0036297">
    <property type="term" value="P:interstrand cross-link repair"/>
    <property type="evidence" value="ECO:0007669"/>
    <property type="project" value="InterPro"/>
</dbReference>
<gene>
    <name evidence="2" type="primary">LOC110976919</name>
</gene>
<dbReference type="KEGG" id="aplc:110976919"/>
<dbReference type="Pfam" id="PF11107">
    <property type="entry name" value="FANCF"/>
    <property type="match status" value="1"/>
</dbReference>
<dbReference type="GeneID" id="110976919"/>
<dbReference type="OMA" id="NTHAYVD"/>
<organism evidence="1 2">
    <name type="scientific">Acanthaster planci</name>
    <name type="common">Crown-of-thorns starfish</name>
    <dbReference type="NCBI Taxonomy" id="133434"/>
    <lineage>
        <taxon>Eukaryota</taxon>
        <taxon>Metazoa</taxon>
        <taxon>Echinodermata</taxon>
        <taxon>Eleutherozoa</taxon>
        <taxon>Asterozoa</taxon>
        <taxon>Asteroidea</taxon>
        <taxon>Valvatacea</taxon>
        <taxon>Valvatida</taxon>
        <taxon>Acanthasteridae</taxon>
        <taxon>Acanthaster</taxon>
    </lineage>
</organism>
<protein>
    <submittedName>
        <fullName evidence="2">Uncharacterized protein LOC110976919</fullName>
    </submittedName>
</protein>
<dbReference type="Proteomes" id="UP000694845">
    <property type="component" value="Unplaced"/>
</dbReference>